<reference evidence="2 3" key="1">
    <citation type="submission" date="2023-08" db="EMBL/GenBank/DDBJ databases">
        <title>Phytohabitans sansha sp. nov., isolated from marine sediment.</title>
        <authorList>
            <person name="Zhao Y."/>
            <person name="Yi K."/>
        </authorList>
    </citation>
    <scope>NUCLEOTIDE SEQUENCE [LARGE SCALE GENOMIC DNA]</scope>
    <source>
        <strain evidence="2 3">ZYX-F-186</strain>
    </source>
</reference>
<dbReference type="Pfam" id="PF00903">
    <property type="entry name" value="Glyoxalase"/>
    <property type="match status" value="1"/>
</dbReference>
<evidence type="ECO:0000259" key="1">
    <source>
        <dbReference type="PROSITE" id="PS51819"/>
    </source>
</evidence>
<dbReference type="InterPro" id="IPR037523">
    <property type="entry name" value="VOC_core"/>
</dbReference>
<dbReference type="PROSITE" id="PS51819">
    <property type="entry name" value="VOC"/>
    <property type="match status" value="1"/>
</dbReference>
<dbReference type="PANTHER" id="PTHR36503:SF2">
    <property type="entry name" value="BLR2408 PROTEIN"/>
    <property type="match status" value="1"/>
</dbReference>
<accession>A0ABU0ZTU4</accession>
<protein>
    <submittedName>
        <fullName evidence="2">VOC family protein</fullName>
    </submittedName>
</protein>
<proteinExistence type="predicted"/>
<name>A0ABU0ZTU4_9ACTN</name>
<organism evidence="2 3">
    <name type="scientific">Phytohabitans maris</name>
    <dbReference type="NCBI Taxonomy" id="3071409"/>
    <lineage>
        <taxon>Bacteria</taxon>
        <taxon>Bacillati</taxon>
        <taxon>Actinomycetota</taxon>
        <taxon>Actinomycetes</taxon>
        <taxon>Micromonosporales</taxon>
        <taxon>Micromonosporaceae</taxon>
    </lineage>
</organism>
<evidence type="ECO:0000313" key="2">
    <source>
        <dbReference type="EMBL" id="MDQ7909729.1"/>
    </source>
</evidence>
<sequence length="138" mass="14484">MKPATVVLSLPVMDVERSLRFYRDGLELATPGIEEGMIAFELPNLSLFLIEHSQYATYTSRAGVESNGVPAPGACTISCAMGSKAEVDDTLARAAAAGGSASRPAADHDGSYTGYFSDPDGHLWELVFNARTEAAAAA</sequence>
<dbReference type="EMBL" id="JAVHUY010000046">
    <property type="protein sequence ID" value="MDQ7909729.1"/>
    <property type="molecule type" value="Genomic_DNA"/>
</dbReference>
<dbReference type="InterPro" id="IPR029068">
    <property type="entry name" value="Glyas_Bleomycin-R_OHBP_Dase"/>
</dbReference>
<keyword evidence="3" id="KW-1185">Reference proteome</keyword>
<dbReference type="PANTHER" id="PTHR36503">
    <property type="entry name" value="BLR2520 PROTEIN"/>
    <property type="match status" value="1"/>
</dbReference>
<dbReference type="RefSeq" id="WP_308716987.1">
    <property type="nucleotide sequence ID" value="NZ_JAVHUY010000046.1"/>
</dbReference>
<comment type="caution">
    <text evidence="2">The sequence shown here is derived from an EMBL/GenBank/DDBJ whole genome shotgun (WGS) entry which is preliminary data.</text>
</comment>
<dbReference type="InterPro" id="IPR004360">
    <property type="entry name" value="Glyas_Fos-R_dOase_dom"/>
</dbReference>
<dbReference type="SUPFAM" id="SSF54593">
    <property type="entry name" value="Glyoxalase/Bleomycin resistance protein/Dihydroxybiphenyl dioxygenase"/>
    <property type="match status" value="1"/>
</dbReference>
<feature type="domain" description="VOC" evidence="1">
    <location>
        <begin position="2"/>
        <end position="129"/>
    </location>
</feature>
<dbReference type="Gene3D" id="3.10.180.10">
    <property type="entry name" value="2,3-Dihydroxybiphenyl 1,2-Dioxygenase, domain 1"/>
    <property type="match status" value="1"/>
</dbReference>
<dbReference type="Proteomes" id="UP001230908">
    <property type="component" value="Unassembled WGS sequence"/>
</dbReference>
<evidence type="ECO:0000313" key="3">
    <source>
        <dbReference type="Proteomes" id="UP001230908"/>
    </source>
</evidence>
<gene>
    <name evidence="2" type="ORF">RB614_34930</name>
</gene>